<dbReference type="RefSeq" id="WP_105303258.1">
    <property type="nucleotide sequence ID" value="NZ_JAQXPC010000051.1"/>
</dbReference>
<comment type="function">
    <text evidence="13">Transfers and isomerizes the ribose moiety from AdoMet to the 7-aminomethyl group of 7-deazaguanine (preQ1-tRNA) to give epoxyqueuosine (oQ-tRNA).</text>
</comment>
<dbReference type="InterPro" id="IPR036100">
    <property type="entry name" value="QueA_sf"/>
</dbReference>
<dbReference type="Gene3D" id="3.40.1780.10">
    <property type="entry name" value="QueA-like"/>
    <property type="match status" value="1"/>
</dbReference>
<comment type="catalytic activity">
    <reaction evidence="8 13">
        <text>7-aminomethyl-7-carbaguanosine(34) in tRNA + S-adenosyl-L-methionine = epoxyqueuosine(34) in tRNA + adenine + L-methionine + 2 H(+)</text>
        <dbReference type="Rhea" id="RHEA:32155"/>
        <dbReference type="Rhea" id="RHEA-COMP:10342"/>
        <dbReference type="Rhea" id="RHEA-COMP:18582"/>
        <dbReference type="ChEBI" id="CHEBI:15378"/>
        <dbReference type="ChEBI" id="CHEBI:16708"/>
        <dbReference type="ChEBI" id="CHEBI:57844"/>
        <dbReference type="ChEBI" id="CHEBI:59789"/>
        <dbReference type="ChEBI" id="CHEBI:82833"/>
        <dbReference type="ChEBI" id="CHEBI:194443"/>
        <dbReference type="EC" id="2.4.99.17"/>
    </reaction>
</comment>
<dbReference type="SUPFAM" id="SSF111337">
    <property type="entry name" value="QueA-like"/>
    <property type="match status" value="1"/>
</dbReference>
<dbReference type="InterPro" id="IPR042118">
    <property type="entry name" value="QueA_dom1"/>
</dbReference>
<evidence type="ECO:0000256" key="6">
    <source>
        <dbReference type="ARBA" id="ARBA00022691"/>
    </source>
</evidence>
<keyword evidence="15" id="KW-1185">Reference proteome</keyword>
<comment type="subunit">
    <text evidence="3 13">Monomer.</text>
</comment>
<organism evidence="14 15">
    <name type="scientific">Stecheria intestinalis</name>
    <dbReference type="NCBI Taxonomy" id="2606630"/>
    <lineage>
        <taxon>Bacteria</taxon>
        <taxon>Bacillati</taxon>
        <taxon>Bacillota</taxon>
        <taxon>Erysipelotrichia</taxon>
        <taxon>Erysipelotrichales</taxon>
        <taxon>Erysipelotrichaceae</taxon>
        <taxon>Stecheria</taxon>
    </lineage>
</organism>
<dbReference type="EMBL" id="VUMN01000028">
    <property type="protein sequence ID" value="MSS59311.1"/>
    <property type="molecule type" value="Genomic_DNA"/>
</dbReference>
<dbReference type="NCBIfam" id="TIGR00113">
    <property type="entry name" value="queA"/>
    <property type="match status" value="1"/>
</dbReference>
<evidence type="ECO:0000256" key="4">
    <source>
        <dbReference type="ARBA" id="ARBA00022490"/>
    </source>
</evidence>
<comment type="pathway">
    <text evidence="2 13">tRNA modification; tRNA-queuosine biosynthesis.</text>
</comment>
<keyword evidence="5 13" id="KW-0808">Transferase</keyword>
<dbReference type="NCBIfam" id="NF001140">
    <property type="entry name" value="PRK00147.1"/>
    <property type="match status" value="1"/>
</dbReference>
<evidence type="ECO:0000256" key="2">
    <source>
        <dbReference type="ARBA" id="ARBA00004691"/>
    </source>
</evidence>
<keyword evidence="7 13" id="KW-0671">Queuosine biosynthesis</keyword>
<dbReference type="GO" id="GO:0051075">
    <property type="term" value="F:S-adenosylmethionine:tRNA ribosyltransferase-isomerase activity"/>
    <property type="evidence" value="ECO:0007669"/>
    <property type="project" value="UniProtKB-EC"/>
</dbReference>
<reference evidence="14 15" key="1">
    <citation type="submission" date="2019-08" db="EMBL/GenBank/DDBJ databases">
        <title>In-depth cultivation of the pig gut microbiome towards novel bacterial diversity and tailored functional studies.</title>
        <authorList>
            <person name="Wylensek D."/>
            <person name="Hitch T.C.A."/>
            <person name="Clavel T."/>
        </authorList>
    </citation>
    <scope>NUCLEOTIDE SEQUENCE [LARGE SCALE GENOMIC DNA]</scope>
    <source>
        <strain evidence="14 15">Oil+RF-744-GAM-WT-6</strain>
    </source>
</reference>
<comment type="subcellular location">
    <subcellularLocation>
        <location evidence="1 13">Cytoplasm</location>
    </subcellularLocation>
</comment>
<evidence type="ECO:0000256" key="7">
    <source>
        <dbReference type="ARBA" id="ARBA00022785"/>
    </source>
</evidence>
<keyword evidence="6 13" id="KW-0949">S-adenosyl-L-methionine</keyword>
<dbReference type="HAMAP" id="MF_00113">
    <property type="entry name" value="QueA"/>
    <property type="match status" value="1"/>
</dbReference>
<dbReference type="PANTHER" id="PTHR30307:SF0">
    <property type="entry name" value="S-ADENOSYLMETHIONINE:TRNA RIBOSYLTRANSFERASE-ISOMERASE"/>
    <property type="match status" value="1"/>
</dbReference>
<dbReference type="InterPro" id="IPR003699">
    <property type="entry name" value="QueA"/>
</dbReference>
<proteinExistence type="inferred from homology"/>
<gene>
    <name evidence="13 14" type="primary">queA</name>
    <name evidence="14" type="ORF">FYJ51_10450</name>
</gene>
<dbReference type="GO" id="GO:0005737">
    <property type="term" value="C:cytoplasm"/>
    <property type="evidence" value="ECO:0007669"/>
    <property type="project" value="UniProtKB-SubCell"/>
</dbReference>
<dbReference type="FunFam" id="2.40.10.240:FF:000002">
    <property type="entry name" value="S-adenosylmethionine:tRNA ribosyltransferase-isomerase"/>
    <property type="match status" value="1"/>
</dbReference>
<dbReference type="AlphaFoldDB" id="A0A7X2NU34"/>
<dbReference type="Gene3D" id="2.40.10.240">
    <property type="entry name" value="QueA-like"/>
    <property type="match status" value="1"/>
</dbReference>
<sequence length="345" mass="39499">MYDKTSDFDYELPKELIAQTPLKDRKTSRMMVVHMKSGELEHKHFYDIVDYLHEGDVLVRNNTRVIPARLYGIKEETGAHVEVLLLRQLPDDVWECLLGNAHTVKLGTVVSFHDGRLKAQCVEVEEQGLRKMKMIYHGIFNEILEELGNVPLPPYIREKLDDPNRYQTVYAKVDGSAAAPTAGLHFTPEIFDQLQQKGVTIVDVTLHVGLGTFKPMDTENVKDHVMHSEVYYMSEEAASILNQAKAEGRRIVAVGTTSVRTLESVWNRFGRFEACHGETKLFIYPGYEWHTIDAMLTNFHLPKSTLIMMICSLGGYDLIMHAYQVAVQEKYRFFSFGDCMFLTNE</sequence>
<dbReference type="EC" id="2.4.99.17" evidence="10 13"/>
<accession>A0A7X2NU34</accession>
<dbReference type="FunFam" id="3.40.1780.10:FF:000001">
    <property type="entry name" value="S-adenosylmethionine:tRNA ribosyltransferase-isomerase"/>
    <property type="match status" value="1"/>
</dbReference>
<keyword evidence="14" id="KW-0328">Glycosyltransferase</keyword>
<evidence type="ECO:0000256" key="8">
    <source>
        <dbReference type="ARBA" id="ARBA00052751"/>
    </source>
</evidence>
<dbReference type="Pfam" id="PF02547">
    <property type="entry name" value="Queuosine_synth"/>
    <property type="match status" value="1"/>
</dbReference>
<evidence type="ECO:0000256" key="11">
    <source>
        <dbReference type="ARBA" id="ARBA00069325"/>
    </source>
</evidence>
<name>A0A7X2NU34_9FIRM</name>
<evidence type="ECO:0000256" key="12">
    <source>
        <dbReference type="ARBA" id="ARBA00076160"/>
    </source>
</evidence>
<keyword evidence="14" id="KW-0413">Isomerase</keyword>
<comment type="similarity">
    <text evidence="9 13">Belongs to the QueA family.</text>
</comment>
<dbReference type="PANTHER" id="PTHR30307">
    <property type="entry name" value="S-ADENOSYLMETHIONINE:TRNA RIBOSYLTRANSFERASE-ISOMERASE"/>
    <property type="match status" value="1"/>
</dbReference>
<evidence type="ECO:0000256" key="13">
    <source>
        <dbReference type="HAMAP-Rule" id="MF_00113"/>
    </source>
</evidence>
<evidence type="ECO:0000313" key="15">
    <source>
        <dbReference type="Proteomes" id="UP000461880"/>
    </source>
</evidence>
<evidence type="ECO:0000256" key="1">
    <source>
        <dbReference type="ARBA" id="ARBA00004496"/>
    </source>
</evidence>
<comment type="caution">
    <text evidence="14">The sequence shown here is derived from an EMBL/GenBank/DDBJ whole genome shotgun (WGS) entry which is preliminary data.</text>
</comment>
<dbReference type="GO" id="GO:0008616">
    <property type="term" value="P:tRNA queuosine(34) biosynthetic process"/>
    <property type="evidence" value="ECO:0007669"/>
    <property type="project" value="UniProtKB-UniRule"/>
</dbReference>
<keyword evidence="4 13" id="KW-0963">Cytoplasm</keyword>
<dbReference type="InterPro" id="IPR042119">
    <property type="entry name" value="QueA_dom2"/>
</dbReference>
<dbReference type="UniPathway" id="UPA00392"/>
<evidence type="ECO:0000313" key="14">
    <source>
        <dbReference type="EMBL" id="MSS59311.1"/>
    </source>
</evidence>
<evidence type="ECO:0000256" key="9">
    <source>
        <dbReference type="ARBA" id="ARBA00061210"/>
    </source>
</evidence>
<evidence type="ECO:0000256" key="10">
    <source>
        <dbReference type="ARBA" id="ARBA00066503"/>
    </source>
</evidence>
<evidence type="ECO:0000256" key="5">
    <source>
        <dbReference type="ARBA" id="ARBA00022679"/>
    </source>
</evidence>
<dbReference type="Proteomes" id="UP000461880">
    <property type="component" value="Unassembled WGS sequence"/>
</dbReference>
<protein>
    <recommendedName>
        <fullName evidence="11 13">S-adenosylmethionine:tRNA ribosyltransferase-isomerase</fullName>
        <ecNumber evidence="10 13">2.4.99.17</ecNumber>
    </recommendedName>
    <alternativeName>
        <fullName evidence="12 13">Queuosine biosynthesis protein QueA</fullName>
    </alternativeName>
</protein>
<evidence type="ECO:0000256" key="3">
    <source>
        <dbReference type="ARBA" id="ARBA00011245"/>
    </source>
</evidence>